<accession>A0A9Q8Z5G5</accession>
<keyword evidence="4" id="KW-1185">Reference proteome</keyword>
<evidence type="ECO:0000259" key="2">
    <source>
        <dbReference type="Pfam" id="PF10056"/>
    </source>
</evidence>
<sequence length="698" mass="79482">MTRVHQARLPYGPQRGHMLEQTRAVPRKKKPYKVVLEAVTQEKRRLHSILTYTSNAPTGFGFIPAGYPEFTEWCKEQCRQRNLDVHIVSVTRKHGLTNSQAKPKNKMHSNPEKLSHHVHRVGHHFPMEIISLACSKFGYTYDETSGLRKVKDDGDRNDWIARRFEDYSSRQAGQGQPTTEKETKSYVDGAIRDLFPKIPDDDLQAIVDHAFEEGTNRVGNAKGLSLARKVQLAVVAHIRHTYTDYDKLLKSGGWSEARSKVESVTLAKLKEWRDEADEQTHELEETFREVIVLDDEDDDDEASSDTRSLSTPDEREQSMEIVYSRATARDLQPELHANSPRNDVRVASGRTIISQRYPAPPRQSFLPASPHSEPFLQLPPSSVRASLNSESRLGSHSAIVEAYRHGTFGPVERRTRPLDPGLSARVTQPIMHEMDGRLYRLQPIKEPRDDSMMRYDLPPPVPRRIQEAYSLPTSPRFSTQPRPPTNTRRITDQDAVLPSVERETVDLTSPRGNTNGHHPVQNHSALDKQKRKASDSFAYDREPKAEQYTKRPRPMYREEVFPRIYPGGPHEFRSSPLMGPHSIPRPPPPEHVVNPRSSPNGPSLVQSKDYYTPSRPIADVDPRGYGYAPTVPQHGLPTRGPRYQVPADEPYRAYMPNVRAYDSRAPGHEYILSRDGRRPSRNEEENLPYSRTGARYGA</sequence>
<dbReference type="Proteomes" id="UP001056012">
    <property type="component" value="Chromosome 2"/>
</dbReference>
<feature type="region of interest" description="Disordered" evidence="1">
    <location>
        <begin position="473"/>
        <end position="617"/>
    </location>
</feature>
<feature type="compositionally biased region" description="Polar residues" evidence="1">
    <location>
        <begin position="473"/>
        <end position="488"/>
    </location>
</feature>
<reference evidence="3" key="1">
    <citation type="submission" date="2021-12" db="EMBL/GenBank/DDBJ databases">
        <title>Curvularia clavata genome.</title>
        <authorList>
            <person name="Cao Y."/>
        </authorList>
    </citation>
    <scope>NUCLEOTIDE SEQUENCE</scope>
    <source>
        <strain evidence="3">Yc1106</strain>
    </source>
</reference>
<feature type="compositionally biased region" description="Basic and acidic residues" evidence="1">
    <location>
        <begin position="525"/>
        <end position="561"/>
    </location>
</feature>
<dbReference type="PANTHER" id="PTHR38113:SF1">
    <property type="entry name" value="DUF2293 DOMAIN-CONTAINING PROTEIN"/>
    <property type="match status" value="1"/>
</dbReference>
<dbReference type="InterPro" id="IPR018744">
    <property type="entry name" value="DUF2293"/>
</dbReference>
<dbReference type="AlphaFoldDB" id="A0A9Q8Z5G5"/>
<dbReference type="Pfam" id="PF10056">
    <property type="entry name" value="DUF2293"/>
    <property type="match status" value="1"/>
</dbReference>
<feature type="region of interest" description="Disordered" evidence="1">
    <location>
        <begin position="292"/>
        <end position="317"/>
    </location>
</feature>
<dbReference type="PANTHER" id="PTHR38113">
    <property type="match status" value="1"/>
</dbReference>
<feature type="compositionally biased region" description="Basic and acidic residues" evidence="1">
    <location>
        <begin position="671"/>
        <end position="684"/>
    </location>
</feature>
<feature type="region of interest" description="Disordered" evidence="1">
    <location>
        <begin position="671"/>
        <end position="698"/>
    </location>
</feature>
<dbReference type="OrthoDB" id="5288828at2759"/>
<proteinExistence type="predicted"/>
<name>A0A9Q8Z5G5_CURCL</name>
<dbReference type="EMBL" id="CP089275">
    <property type="protein sequence ID" value="USP76020.1"/>
    <property type="molecule type" value="Genomic_DNA"/>
</dbReference>
<feature type="domain" description="DUF2293" evidence="2">
    <location>
        <begin position="190"/>
        <end position="273"/>
    </location>
</feature>
<organism evidence="3 4">
    <name type="scientific">Curvularia clavata</name>
    <dbReference type="NCBI Taxonomy" id="95742"/>
    <lineage>
        <taxon>Eukaryota</taxon>
        <taxon>Fungi</taxon>
        <taxon>Dikarya</taxon>
        <taxon>Ascomycota</taxon>
        <taxon>Pezizomycotina</taxon>
        <taxon>Dothideomycetes</taxon>
        <taxon>Pleosporomycetidae</taxon>
        <taxon>Pleosporales</taxon>
        <taxon>Pleosporineae</taxon>
        <taxon>Pleosporaceae</taxon>
        <taxon>Curvularia</taxon>
    </lineage>
</organism>
<gene>
    <name evidence="3" type="ORF">yc1106_03294</name>
</gene>
<feature type="compositionally biased region" description="Polar residues" evidence="1">
    <location>
        <begin position="506"/>
        <end position="524"/>
    </location>
</feature>
<protein>
    <recommendedName>
        <fullName evidence="2">DUF2293 domain-containing protein</fullName>
    </recommendedName>
</protein>
<evidence type="ECO:0000313" key="4">
    <source>
        <dbReference type="Proteomes" id="UP001056012"/>
    </source>
</evidence>
<evidence type="ECO:0000256" key="1">
    <source>
        <dbReference type="SAM" id="MobiDB-lite"/>
    </source>
</evidence>
<dbReference type="VEuPathDB" id="FungiDB:yc1106_03294"/>
<evidence type="ECO:0000313" key="3">
    <source>
        <dbReference type="EMBL" id="USP76020.1"/>
    </source>
</evidence>
<feature type="compositionally biased region" description="Acidic residues" evidence="1">
    <location>
        <begin position="292"/>
        <end position="303"/>
    </location>
</feature>